<feature type="transmembrane region" description="Helical" evidence="1">
    <location>
        <begin position="29"/>
        <end position="50"/>
    </location>
</feature>
<evidence type="ECO:0000313" key="3">
    <source>
        <dbReference type="Proteomes" id="UP000887566"/>
    </source>
</evidence>
<keyword evidence="1" id="KW-1133">Transmembrane helix</keyword>
<accession>A0A914VH68</accession>
<dbReference type="Pfam" id="PF22954">
    <property type="entry name" value="DUF7027"/>
    <property type="match status" value="1"/>
</dbReference>
<dbReference type="Proteomes" id="UP000887566">
    <property type="component" value="Unplaced"/>
</dbReference>
<evidence type="ECO:0000256" key="1">
    <source>
        <dbReference type="SAM" id="Phobius"/>
    </source>
</evidence>
<dbReference type="InterPro" id="IPR054291">
    <property type="entry name" value="DUF7027"/>
</dbReference>
<feature type="domain" description="DUF7027" evidence="2">
    <location>
        <begin position="26"/>
        <end position="119"/>
    </location>
</feature>
<feature type="transmembrane region" description="Helical" evidence="1">
    <location>
        <begin position="90"/>
        <end position="116"/>
    </location>
</feature>
<dbReference type="AlphaFoldDB" id="A0A914VH68"/>
<dbReference type="WBParaSite" id="PSAMB.scaffold188size67258.g3049.t1">
    <property type="protein sequence ID" value="PSAMB.scaffold188size67258.g3049.t1"/>
    <property type="gene ID" value="PSAMB.scaffold188size67258.g3049"/>
</dbReference>
<organism evidence="3 4">
    <name type="scientific">Plectus sambesii</name>
    <dbReference type="NCBI Taxonomy" id="2011161"/>
    <lineage>
        <taxon>Eukaryota</taxon>
        <taxon>Metazoa</taxon>
        <taxon>Ecdysozoa</taxon>
        <taxon>Nematoda</taxon>
        <taxon>Chromadorea</taxon>
        <taxon>Plectida</taxon>
        <taxon>Plectina</taxon>
        <taxon>Plectoidea</taxon>
        <taxon>Plectidae</taxon>
        <taxon>Plectus</taxon>
    </lineage>
</organism>
<keyword evidence="3" id="KW-1185">Reference proteome</keyword>
<evidence type="ECO:0000313" key="4">
    <source>
        <dbReference type="WBParaSite" id="PSAMB.scaffold188size67258.g3049.t1"/>
    </source>
</evidence>
<reference evidence="4" key="1">
    <citation type="submission" date="2022-11" db="UniProtKB">
        <authorList>
            <consortium name="WormBaseParasite"/>
        </authorList>
    </citation>
    <scope>IDENTIFICATION</scope>
</reference>
<feature type="transmembrane region" description="Helical" evidence="1">
    <location>
        <begin position="62"/>
        <end position="84"/>
    </location>
</feature>
<sequence>MSQVQPQFDPDDPKYICCCGCHVLAGAKILASISTTCIILIALCAIPVIVQLTRHPYYASGLSLCFCIFFIAVLIHGSLWYGLIKEREAFLIPTLICMVIGLVLIGVFFILSIFAARRSSLA</sequence>
<proteinExistence type="predicted"/>
<keyword evidence="1" id="KW-0812">Transmembrane</keyword>
<name>A0A914VH68_9BILA</name>
<evidence type="ECO:0000259" key="2">
    <source>
        <dbReference type="Pfam" id="PF22954"/>
    </source>
</evidence>
<protein>
    <recommendedName>
        <fullName evidence="2">DUF7027 domain-containing protein</fullName>
    </recommendedName>
</protein>
<keyword evidence="1" id="KW-0472">Membrane</keyword>